<evidence type="ECO:0000313" key="1">
    <source>
        <dbReference type="EMBL" id="GFE03930.1"/>
    </source>
</evidence>
<gene>
    <name evidence="1" type="ORF">Scani_01980</name>
</gene>
<protein>
    <submittedName>
        <fullName evidence="1">Uncharacterized protein</fullName>
    </submittedName>
</protein>
<dbReference type="Proteomes" id="UP000435837">
    <property type="component" value="Unassembled WGS sequence"/>
</dbReference>
<dbReference type="EMBL" id="BLIN01000001">
    <property type="protein sequence ID" value="GFE03930.1"/>
    <property type="molecule type" value="Genomic_DNA"/>
</dbReference>
<evidence type="ECO:0000313" key="2">
    <source>
        <dbReference type="Proteomes" id="UP000435837"/>
    </source>
</evidence>
<reference evidence="1 2" key="1">
    <citation type="submission" date="2019-12" db="EMBL/GenBank/DDBJ databases">
        <title>Whole genome shotgun sequence of Streptomyces caniferus NBRC 15389.</title>
        <authorList>
            <person name="Ichikawa N."/>
            <person name="Kimura A."/>
            <person name="Kitahashi Y."/>
            <person name="Komaki H."/>
            <person name="Tamura T."/>
        </authorList>
    </citation>
    <scope>NUCLEOTIDE SEQUENCE [LARGE SCALE GENOMIC DNA]</scope>
    <source>
        <strain evidence="1 2">NBRC 15389</strain>
    </source>
</reference>
<comment type="caution">
    <text evidence="1">The sequence shown here is derived from an EMBL/GenBank/DDBJ whole genome shotgun (WGS) entry which is preliminary data.</text>
</comment>
<dbReference type="AlphaFoldDB" id="A0A640RYI8"/>
<sequence>MGFRRTRDERLRLLRETVIEARRETAVSITAEIIAHANGASGLPLSMRTGPIHCSAAAGILPTASTLIG</sequence>
<accession>A0A640RYI8</accession>
<name>A0A640RYI8_9ACTN</name>
<proteinExistence type="predicted"/>
<organism evidence="1 2">
    <name type="scientific">Streptomyces caniferus</name>
    <dbReference type="NCBI Taxonomy" id="285557"/>
    <lineage>
        <taxon>Bacteria</taxon>
        <taxon>Bacillati</taxon>
        <taxon>Actinomycetota</taxon>
        <taxon>Actinomycetes</taxon>
        <taxon>Kitasatosporales</taxon>
        <taxon>Streptomycetaceae</taxon>
        <taxon>Streptomyces</taxon>
    </lineage>
</organism>